<dbReference type="GO" id="GO:0006605">
    <property type="term" value="P:protein targeting"/>
    <property type="evidence" value="ECO:0007669"/>
    <property type="project" value="UniProtKB-UniRule"/>
</dbReference>
<evidence type="ECO:0000256" key="5">
    <source>
        <dbReference type="ARBA" id="ARBA00022927"/>
    </source>
</evidence>
<evidence type="ECO:0000313" key="10">
    <source>
        <dbReference type="EMBL" id="OGY42052.1"/>
    </source>
</evidence>
<accession>A0A1G1XQ03</accession>
<keyword evidence="2 9" id="KW-0813">Transport</keyword>
<comment type="function">
    <text evidence="9">Essential subunit of the Sec protein translocation channel SecYEG. Clamps together the 2 halves of SecY. May contact the channel plug during translocation.</text>
</comment>
<evidence type="ECO:0000256" key="6">
    <source>
        <dbReference type="ARBA" id="ARBA00022989"/>
    </source>
</evidence>
<gene>
    <name evidence="9" type="primary">secE</name>
    <name evidence="10" type="ORF">A2Y67_03145</name>
</gene>
<organism evidence="10 11">
    <name type="scientific">Candidatus Buchananbacteria bacterium RBG_13_39_9</name>
    <dbReference type="NCBI Taxonomy" id="1797531"/>
    <lineage>
        <taxon>Bacteria</taxon>
        <taxon>Candidatus Buchananiibacteriota</taxon>
    </lineage>
</organism>
<keyword evidence="5 9" id="KW-0653">Protein transport</keyword>
<dbReference type="GO" id="GO:0065002">
    <property type="term" value="P:intracellular protein transmembrane transport"/>
    <property type="evidence" value="ECO:0007669"/>
    <property type="project" value="UniProtKB-UniRule"/>
</dbReference>
<dbReference type="Gene3D" id="1.20.5.1030">
    <property type="entry name" value="Preprotein translocase secy subunit"/>
    <property type="match status" value="1"/>
</dbReference>
<dbReference type="AlphaFoldDB" id="A0A1G1XQ03"/>
<keyword evidence="4 9" id="KW-0812">Transmembrane</keyword>
<evidence type="ECO:0000256" key="8">
    <source>
        <dbReference type="ARBA" id="ARBA00023136"/>
    </source>
</evidence>
<dbReference type="GO" id="GO:0008320">
    <property type="term" value="F:protein transmembrane transporter activity"/>
    <property type="evidence" value="ECO:0007669"/>
    <property type="project" value="UniProtKB-UniRule"/>
</dbReference>
<keyword evidence="6 9" id="KW-1133">Transmembrane helix</keyword>
<evidence type="ECO:0000256" key="9">
    <source>
        <dbReference type="HAMAP-Rule" id="MF_00422"/>
    </source>
</evidence>
<dbReference type="GO" id="GO:0005886">
    <property type="term" value="C:plasma membrane"/>
    <property type="evidence" value="ECO:0007669"/>
    <property type="project" value="UniProtKB-SubCell"/>
</dbReference>
<comment type="subunit">
    <text evidence="9">Component of the Sec protein translocase complex. Heterotrimer consisting of SecY, SecE and SecG subunits. The heterotrimers can form oligomers, although 1 heterotrimer is thought to be able to translocate proteins. Interacts with the ribosome. Interacts with SecDF, and other proteins may be involved. Interacts with SecA.</text>
</comment>
<dbReference type="NCBIfam" id="TIGR00964">
    <property type="entry name" value="secE_bact"/>
    <property type="match status" value="1"/>
</dbReference>
<name>A0A1G1XQ03_9BACT</name>
<dbReference type="PROSITE" id="PS01067">
    <property type="entry name" value="SECE_SEC61G"/>
    <property type="match status" value="1"/>
</dbReference>
<keyword evidence="7 9" id="KW-0811">Translocation</keyword>
<reference evidence="10 11" key="1">
    <citation type="journal article" date="2016" name="Nat. Commun.">
        <title>Thousands of microbial genomes shed light on interconnected biogeochemical processes in an aquifer system.</title>
        <authorList>
            <person name="Anantharaman K."/>
            <person name="Brown C.T."/>
            <person name="Hug L.A."/>
            <person name="Sharon I."/>
            <person name="Castelle C.J."/>
            <person name="Probst A.J."/>
            <person name="Thomas B.C."/>
            <person name="Singh A."/>
            <person name="Wilkins M.J."/>
            <person name="Karaoz U."/>
            <person name="Brodie E.L."/>
            <person name="Williams K.H."/>
            <person name="Hubbard S.S."/>
            <person name="Banfield J.F."/>
        </authorList>
    </citation>
    <scope>NUCLEOTIDE SEQUENCE [LARGE SCALE GENOMIC DNA]</scope>
</reference>
<evidence type="ECO:0000256" key="1">
    <source>
        <dbReference type="ARBA" id="ARBA00004370"/>
    </source>
</evidence>
<dbReference type="InterPro" id="IPR038379">
    <property type="entry name" value="SecE_sf"/>
</dbReference>
<dbReference type="GO" id="GO:0009306">
    <property type="term" value="P:protein secretion"/>
    <property type="evidence" value="ECO:0007669"/>
    <property type="project" value="UniProtKB-UniRule"/>
</dbReference>
<dbReference type="InterPro" id="IPR005807">
    <property type="entry name" value="SecE_bac"/>
</dbReference>
<dbReference type="Proteomes" id="UP000176260">
    <property type="component" value="Unassembled WGS sequence"/>
</dbReference>
<comment type="similarity">
    <text evidence="9">Belongs to the SecE/SEC61-gamma family.</text>
</comment>
<evidence type="ECO:0000256" key="7">
    <source>
        <dbReference type="ARBA" id="ARBA00023010"/>
    </source>
</evidence>
<protein>
    <recommendedName>
        <fullName evidence="9">Protein translocase subunit SecE</fullName>
    </recommendedName>
</protein>
<evidence type="ECO:0000313" key="11">
    <source>
        <dbReference type="Proteomes" id="UP000176260"/>
    </source>
</evidence>
<evidence type="ECO:0000256" key="3">
    <source>
        <dbReference type="ARBA" id="ARBA00022475"/>
    </source>
</evidence>
<dbReference type="EMBL" id="MHIA01000019">
    <property type="protein sequence ID" value="OGY42052.1"/>
    <property type="molecule type" value="Genomic_DNA"/>
</dbReference>
<sequence length="63" mass="7043">MSIFSKLANYLRDSIAELKKVTWPTKKQTTEYTLLVIGISLALALFIGVVDYILALGVEKIIK</sequence>
<dbReference type="PANTHER" id="PTHR33910:SF1">
    <property type="entry name" value="PROTEIN TRANSLOCASE SUBUNIT SECE"/>
    <property type="match status" value="1"/>
</dbReference>
<comment type="caution">
    <text evidence="10">The sequence shown here is derived from an EMBL/GenBank/DDBJ whole genome shotgun (WGS) entry which is preliminary data.</text>
</comment>
<evidence type="ECO:0000256" key="4">
    <source>
        <dbReference type="ARBA" id="ARBA00022692"/>
    </source>
</evidence>
<dbReference type="HAMAP" id="MF_00422">
    <property type="entry name" value="SecE"/>
    <property type="match status" value="1"/>
</dbReference>
<evidence type="ECO:0000256" key="2">
    <source>
        <dbReference type="ARBA" id="ARBA00022448"/>
    </source>
</evidence>
<keyword evidence="3 9" id="KW-1003">Cell membrane</keyword>
<keyword evidence="8 9" id="KW-0472">Membrane</keyword>
<feature type="transmembrane region" description="Helical" evidence="9">
    <location>
        <begin position="32"/>
        <end position="54"/>
    </location>
</feature>
<comment type="subcellular location">
    <subcellularLocation>
        <location evidence="9">Cell membrane</location>
        <topology evidence="9">Single-pass membrane protein</topology>
    </subcellularLocation>
    <subcellularLocation>
        <location evidence="1">Membrane</location>
    </subcellularLocation>
</comment>
<dbReference type="InterPro" id="IPR001901">
    <property type="entry name" value="Translocase_SecE/Sec61-g"/>
</dbReference>
<dbReference type="GO" id="GO:0043952">
    <property type="term" value="P:protein transport by the Sec complex"/>
    <property type="evidence" value="ECO:0007669"/>
    <property type="project" value="UniProtKB-UniRule"/>
</dbReference>
<dbReference type="Pfam" id="PF00584">
    <property type="entry name" value="SecE"/>
    <property type="match status" value="1"/>
</dbReference>
<proteinExistence type="inferred from homology"/>
<dbReference type="PANTHER" id="PTHR33910">
    <property type="entry name" value="PROTEIN TRANSLOCASE SUBUNIT SECE"/>
    <property type="match status" value="1"/>
</dbReference>